<accession>D6Y5N6</accession>
<evidence type="ECO:0000256" key="1">
    <source>
        <dbReference type="SAM" id="SignalP"/>
    </source>
</evidence>
<reference evidence="2 3" key="1">
    <citation type="submission" date="2010-01" db="EMBL/GenBank/DDBJ databases">
        <title>The complete genome of Thermobispora bispora DSM 43833.</title>
        <authorList>
            <consortium name="US DOE Joint Genome Institute (JGI-PGF)"/>
            <person name="Lucas S."/>
            <person name="Copeland A."/>
            <person name="Lapidus A."/>
            <person name="Glavina del Rio T."/>
            <person name="Dalin E."/>
            <person name="Tice H."/>
            <person name="Bruce D."/>
            <person name="Goodwin L."/>
            <person name="Pitluck S."/>
            <person name="Kyrpides N."/>
            <person name="Mavromatis K."/>
            <person name="Ivanova N."/>
            <person name="Mikhailova N."/>
            <person name="Chertkov O."/>
            <person name="Brettin T."/>
            <person name="Detter J.C."/>
            <person name="Han C."/>
            <person name="Larimer F."/>
            <person name="Land M."/>
            <person name="Hauser L."/>
            <person name="Markowitz V."/>
            <person name="Cheng J.-F."/>
            <person name="Hugenholtz P."/>
            <person name="Woyke T."/>
            <person name="Wu D."/>
            <person name="Jando M."/>
            <person name="Schneider S."/>
            <person name="Klenk H.-P."/>
            <person name="Eisen J.A."/>
        </authorList>
    </citation>
    <scope>NUCLEOTIDE SEQUENCE [LARGE SCALE GENOMIC DNA]</scope>
    <source>
        <strain evidence="3">ATCC 19993 / DSM 43833 / CBS 139.67 / JCM 10125 / KCTC 9307 / NBRC 14880 / R51</strain>
    </source>
</reference>
<gene>
    <name evidence="2" type="ordered locus">Tbis_0657</name>
</gene>
<keyword evidence="3" id="KW-1185">Reference proteome</keyword>
<feature type="signal peptide" evidence="1">
    <location>
        <begin position="1"/>
        <end position="28"/>
    </location>
</feature>
<feature type="chain" id="PRO_5039514558" description="Secreted protein" evidence="1">
    <location>
        <begin position="29"/>
        <end position="103"/>
    </location>
</feature>
<sequence>MPKVIGRLGLILSTAFLMTGIAAAPASAGTAVTAKKPRCAYVSHKVGRVTQTVRVTNYCRYTISFSVKRRGPDSPCYILRPRHYKWYQWARGLDFQGIRWHCA</sequence>
<evidence type="ECO:0000313" key="2">
    <source>
        <dbReference type="EMBL" id="ADG87382.1"/>
    </source>
</evidence>
<evidence type="ECO:0000313" key="3">
    <source>
        <dbReference type="Proteomes" id="UP000006640"/>
    </source>
</evidence>
<dbReference type="HOGENOM" id="CLU_2262492_0_0_11"/>
<name>D6Y5N6_THEBD</name>
<protein>
    <recommendedName>
        <fullName evidence="4">Secreted protein</fullName>
    </recommendedName>
</protein>
<proteinExistence type="predicted"/>
<dbReference type="AlphaFoldDB" id="D6Y5N6"/>
<keyword evidence="1" id="KW-0732">Signal</keyword>
<dbReference type="RefSeq" id="WP_013130915.1">
    <property type="nucleotide sequence ID" value="NC_014165.1"/>
</dbReference>
<dbReference type="eggNOG" id="ENOG503264C">
    <property type="taxonomic scope" value="Bacteria"/>
</dbReference>
<dbReference type="KEGG" id="tbi:Tbis_0657"/>
<dbReference type="Proteomes" id="UP000006640">
    <property type="component" value="Chromosome"/>
</dbReference>
<organism evidence="2 3">
    <name type="scientific">Thermobispora bispora (strain ATCC 19993 / DSM 43833 / CBS 139.67 / JCM 10125 / KCTC 9307 / NBRC 14880 / R51)</name>
    <dbReference type="NCBI Taxonomy" id="469371"/>
    <lineage>
        <taxon>Bacteria</taxon>
        <taxon>Bacillati</taxon>
        <taxon>Actinomycetota</taxon>
        <taxon>Actinomycetes</taxon>
        <taxon>Streptosporangiales</taxon>
        <taxon>Streptosporangiaceae</taxon>
        <taxon>Thermobispora</taxon>
    </lineage>
</organism>
<dbReference type="OrthoDB" id="3543061at2"/>
<evidence type="ECO:0008006" key="4">
    <source>
        <dbReference type="Google" id="ProtNLM"/>
    </source>
</evidence>
<dbReference type="EMBL" id="CP001874">
    <property type="protein sequence ID" value="ADG87382.1"/>
    <property type="molecule type" value="Genomic_DNA"/>
</dbReference>